<dbReference type="EMBL" id="BLXT01002056">
    <property type="protein sequence ID" value="GFN90572.1"/>
    <property type="molecule type" value="Genomic_DNA"/>
</dbReference>
<dbReference type="Proteomes" id="UP000735302">
    <property type="component" value="Unassembled WGS sequence"/>
</dbReference>
<dbReference type="InterPro" id="IPR035897">
    <property type="entry name" value="Toll_tir_struct_dom_sf"/>
</dbReference>
<feature type="compositionally biased region" description="Polar residues" evidence="1">
    <location>
        <begin position="289"/>
        <end position="325"/>
    </location>
</feature>
<reference evidence="2 3" key="1">
    <citation type="journal article" date="2021" name="Elife">
        <title>Chloroplast acquisition without the gene transfer in kleptoplastic sea slugs, Plakobranchus ocellatus.</title>
        <authorList>
            <person name="Maeda T."/>
            <person name="Takahashi S."/>
            <person name="Yoshida T."/>
            <person name="Shimamura S."/>
            <person name="Takaki Y."/>
            <person name="Nagai Y."/>
            <person name="Toyoda A."/>
            <person name="Suzuki Y."/>
            <person name="Arimoto A."/>
            <person name="Ishii H."/>
            <person name="Satoh N."/>
            <person name="Nishiyama T."/>
            <person name="Hasebe M."/>
            <person name="Maruyama T."/>
            <person name="Minagawa J."/>
            <person name="Obokata J."/>
            <person name="Shigenobu S."/>
        </authorList>
    </citation>
    <scope>NUCLEOTIDE SEQUENCE [LARGE SCALE GENOMIC DNA]</scope>
</reference>
<evidence type="ECO:0000313" key="3">
    <source>
        <dbReference type="Proteomes" id="UP000735302"/>
    </source>
</evidence>
<feature type="compositionally biased region" description="Acidic residues" evidence="1">
    <location>
        <begin position="1"/>
        <end position="12"/>
    </location>
</feature>
<dbReference type="Gene3D" id="3.40.50.10140">
    <property type="entry name" value="Toll/interleukin-1 receptor homology (TIR) domain"/>
    <property type="match status" value="1"/>
</dbReference>
<feature type="region of interest" description="Disordered" evidence="1">
    <location>
        <begin position="1"/>
        <end position="26"/>
    </location>
</feature>
<protein>
    <recommendedName>
        <fullName evidence="4">TIR domain-containing protein</fullName>
    </recommendedName>
</protein>
<evidence type="ECO:0008006" key="4">
    <source>
        <dbReference type="Google" id="ProtNLM"/>
    </source>
</evidence>
<evidence type="ECO:0000313" key="2">
    <source>
        <dbReference type="EMBL" id="GFN90572.1"/>
    </source>
</evidence>
<dbReference type="AlphaFoldDB" id="A0AAV3Z785"/>
<organism evidence="2 3">
    <name type="scientific">Plakobranchus ocellatus</name>
    <dbReference type="NCBI Taxonomy" id="259542"/>
    <lineage>
        <taxon>Eukaryota</taxon>
        <taxon>Metazoa</taxon>
        <taxon>Spiralia</taxon>
        <taxon>Lophotrochozoa</taxon>
        <taxon>Mollusca</taxon>
        <taxon>Gastropoda</taxon>
        <taxon>Heterobranchia</taxon>
        <taxon>Euthyneura</taxon>
        <taxon>Panpulmonata</taxon>
        <taxon>Sacoglossa</taxon>
        <taxon>Placobranchoidea</taxon>
        <taxon>Plakobranchidae</taxon>
        <taxon>Plakobranchus</taxon>
    </lineage>
</organism>
<gene>
    <name evidence="2" type="ORF">PoB_001707800</name>
</gene>
<feature type="region of interest" description="Disordered" evidence="1">
    <location>
        <begin position="267"/>
        <end position="325"/>
    </location>
</feature>
<accession>A0AAV3Z785</accession>
<sequence length="543" mass="61003">MATGGGDDDIETDAVPIGFSTEEDSKSRFEDEEYKKYIDFMPLHLKNNNCDILILHDESDKREVLKFRQQIQRDCFMTIGNAKRNPVVRIEQDIVDVSSMSLDNAFSKTLYIFLFATQSFCKCNINLHQGHSCLLKDLEENKWCVIPVYVEDKDTREKKGYELPMMLKSIKPINYWDANYYKGYVSELLDSKVDIFSQMEMDLEGKRESYFKSNREDLIKKSKVFCLSGSSMSNSLKHPIQEKGTGYGACSKESEFVRWHTPLRIHDPMANPQLSGSHSQSVACKISHNPESPQVNTTERAQNPASHKSTSNTNSSVVGGNHGPSQKKSYMCAYTSTVQGRSATSNEGRFNFQNITCELPNFKACAEPSHEGGGNDSRHQNPKGQIEPAQVEMSATMDSDNSGMSCPGKELAVYRQHHESHKTVLKLPATNAEEDEQETHVKTEVRDPYAVLTEVPAGPQEVLPKSLVDSSLTPELVSFSTATPPQILSQPGNIINSQCTEAAKTVISNGSRLYPSEEDILSLYSDFAERQRSYPYFLLWESL</sequence>
<feature type="compositionally biased region" description="Polar residues" evidence="1">
    <location>
        <begin position="272"/>
        <end position="282"/>
    </location>
</feature>
<comment type="caution">
    <text evidence="2">The sequence shown here is derived from an EMBL/GenBank/DDBJ whole genome shotgun (WGS) entry which is preliminary data.</text>
</comment>
<name>A0AAV3Z785_9GAST</name>
<evidence type="ECO:0000256" key="1">
    <source>
        <dbReference type="SAM" id="MobiDB-lite"/>
    </source>
</evidence>
<keyword evidence="3" id="KW-1185">Reference proteome</keyword>
<proteinExistence type="predicted"/>